<feature type="compositionally biased region" description="Pro residues" evidence="1">
    <location>
        <begin position="14"/>
        <end position="23"/>
    </location>
</feature>
<dbReference type="Proteomes" id="UP000799779">
    <property type="component" value="Unassembled WGS sequence"/>
</dbReference>
<protein>
    <submittedName>
        <fullName evidence="2">Uncharacterized protein</fullName>
    </submittedName>
</protein>
<reference evidence="2" key="1">
    <citation type="journal article" date="2020" name="Stud. Mycol.">
        <title>101 Dothideomycetes genomes: a test case for predicting lifestyles and emergence of pathogens.</title>
        <authorList>
            <person name="Haridas S."/>
            <person name="Albert R."/>
            <person name="Binder M."/>
            <person name="Bloem J."/>
            <person name="Labutti K."/>
            <person name="Salamov A."/>
            <person name="Andreopoulos B."/>
            <person name="Baker S."/>
            <person name="Barry K."/>
            <person name="Bills G."/>
            <person name="Bluhm B."/>
            <person name="Cannon C."/>
            <person name="Castanera R."/>
            <person name="Culley D."/>
            <person name="Daum C."/>
            <person name="Ezra D."/>
            <person name="Gonzalez J."/>
            <person name="Henrissat B."/>
            <person name="Kuo A."/>
            <person name="Liang C."/>
            <person name="Lipzen A."/>
            <person name="Lutzoni F."/>
            <person name="Magnuson J."/>
            <person name="Mondo S."/>
            <person name="Nolan M."/>
            <person name="Ohm R."/>
            <person name="Pangilinan J."/>
            <person name="Park H.-J."/>
            <person name="Ramirez L."/>
            <person name="Alfaro M."/>
            <person name="Sun H."/>
            <person name="Tritt A."/>
            <person name="Yoshinaga Y."/>
            <person name="Zwiers L.-H."/>
            <person name="Turgeon B."/>
            <person name="Goodwin S."/>
            <person name="Spatafora J."/>
            <person name="Crous P."/>
            <person name="Grigoriev I."/>
        </authorList>
    </citation>
    <scope>NUCLEOTIDE SEQUENCE</scope>
    <source>
        <strain evidence="2">CBS 123094</strain>
    </source>
</reference>
<evidence type="ECO:0000256" key="1">
    <source>
        <dbReference type="SAM" id="MobiDB-lite"/>
    </source>
</evidence>
<feature type="compositionally biased region" description="Polar residues" evidence="1">
    <location>
        <begin position="32"/>
        <end position="43"/>
    </location>
</feature>
<gene>
    <name evidence="2" type="ORF">P154DRAFT_163880</name>
</gene>
<feature type="region of interest" description="Disordered" evidence="1">
    <location>
        <begin position="11"/>
        <end position="48"/>
    </location>
</feature>
<dbReference type="EMBL" id="ML977582">
    <property type="protein sequence ID" value="KAF2001492.1"/>
    <property type="molecule type" value="Genomic_DNA"/>
</dbReference>
<organism evidence="2 3">
    <name type="scientific">Amniculicola lignicola CBS 123094</name>
    <dbReference type="NCBI Taxonomy" id="1392246"/>
    <lineage>
        <taxon>Eukaryota</taxon>
        <taxon>Fungi</taxon>
        <taxon>Dikarya</taxon>
        <taxon>Ascomycota</taxon>
        <taxon>Pezizomycotina</taxon>
        <taxon>Dothideomycetes</taxon>
        <taxon>Pleosporomycetidae</taxon>
        <taxon>Pleosporales</taxon>
        <taxon>Amniculicolaceae</taxon>
        <taxon>Amniculicola</taxon>
    </lineage>
</organism>
<evidence type="ECO:0000313" key="3">
    <source>
        <dbReference type="Proteomes" id="UP000799779"/>
    </source>
</evidence>
<dbReference type="AlphaFoldDB" id="A0A6A5WII4"/>
<name>A0A6A5WII4_9PLEO</name>
<evidence type="ECO:0000313" key="2">
    <source>
        <dbReference type="EMBL" id="KAF2001492.1"/>
    </source>
</evidence>
<keyword evidence="3" id="KW-1185">Reference proteome</keyword>
<sequence>MYGGALLVLYAAHGPPPSPPPQQPHLQRETSLDTPTSTHSRSPSAVPAIALSRQSVRAALGDDRGAPESARRVTAPRAACSGHCGRSLCWSLLPCSRGSFRATAAAERQAVVDGLNNLI</sequence>
<proteinExistence type="predicted"/>
<accession>A0A6A5WII4</accession>